<sequence>MTYFGNLELYDKEKGDILLKKLKEVLQPGPRLCNYFNFLHCDAIALKCLPMLGSRTVSSRTSTNPNEPHVKIMIELEVEKPCDLDTPLIFKDRVVFACSKGYACMKTREGKICAPDCNSIYAPLEACPPVPTTLMTEEPELETSTLAPHNVPETTFPTEEIGRNDIDGTMLEGNKEKGSEPDDTDLDESLGSKNQDADESVGSENQDVDESVGSKTQDIDGDLDEAQETAKMYSTDENEVATVDSDPNDDSGEAGRADPETNAPTPAPTTTTTTTTTPTTNTPTTTTSTTDTTITTTKTEAPTSTANPTTKQPTESTPVTTTESTTVTTTETTTESTTQTIRTTRTPEHKRTFGEECRRNDSRAVYPQNDKHLICDSALFLVCLERQCRCLRGLAYAQHLNKCAIPIGERCSPEIWRRILPIYMDSMNLPCQYGVCKKDNVGKICRPESDRGLILVG</sequence>
<organism evidence="2 3">
    <name type="scientific">Orchesella cincta</name>
    <name type="common">Springtail</name>
    <name type="synonym">Podura cincta</name>
    <dbReference type="NCBI Taxonomy" id="48709"/>
    <lineage>
        <taxon>Eukaryota</taxon>
        <taxon>Metazoa</taxon>
        <taxon>Ecdysozoa</taxon>
        <taxon>Arthropoda</taxon>
        <taxon>Hexapoda</taxon>
        <taxon>Collembola</taxon>
        <taxon>Entomobryomorpha</taxon>
        <taxon>Entomobryoidea</taxon>
        <taxon>Orchesellidae</taxon>
        <taxon>Orchesellinae</taxon>
        <taxon>Orchesella</taxon>
    </lineage>
</organism>
<name>A0A1D2N6T9_ORCCI</name>
<feature type="compositionally biased region" description="Low complexity" evidence="1">
    <location>
        <begin position="260"/>
        <end position="344"/>
    </location>
</feature>
<protein>
    <submittedName>
        <fullName evidence="2">Uncharacterized protein</fullName>
    </submittedName>
</protein>
<feature type="region of interest" description="Disordered" evidence="1">
    <location>
        <begin position="138"/>
        <end position="355"/>
    </location>
</feature>
<feature type="compositionally biased region" description="Basic and acidic residues" evidence="1">
    <location>
        <begin position="345"/>
        <end position="355"/>
    </location>
</feature>
<evidence type="ECO:0000313" key="2">
    <source>
        <dbReference type="EMBL" id="ODN00795.1"/>
    </source>
</evidence>
<proteinExistence type="predicted"/>
<gene>
    <name evidence="2" type="ORF">Ocin01_05883</name>
</gene>
<dbReference type="Proteomes" id="UP000094527">
    <property type="component" value="Unassembled WGS sequence"/>
</dbReference>
<feature type="compositionally biased region" description="Low complexity" evidence="1">
    <location>
        <begin position="138"/>
        <end position="148"/>
    </location>
</feature>
<comment type="caution">
    <text evidence="2">The sequence shown here is derived from an EMBL/GenBank/DDBJ whole genome shotgun (WGS) entry which is preliminary data.</text>
</comment>
<evidence type="ECO:0000313" key="3">
    <source>
        <dbReference type="Proteomes" id="UP000094527"/>
    </source>
</evidence>
<accession>A0A1D2N6T9</accession>
<dbReference type="EMBL" id="LJIJ01000186">
    <property type="protein sequence ID" value="ODN00795.1"/>
    <property type="molecule type" value="Genomic_DNA"/>
</dbReference>
<feature type="compositionally biased region" description="Acidic residues" evidence="1">
    <location>
        <begin position="197"/>
        <end position="210"/>
    </location>
</feature>
<keyword evidence="3" id="KW-1185">Reference proteome</keyword>
<reference evidence="2 3" key="1">
    <citation type="journal article" date="2016" name="Genome Biol. Evol.">
        <title>Gene Family Evolution Reflects Adaptation to Soil Environmental Stressors in the Genome of the Collembolan Orchesella cincta.</title>
        <authorList>
            <person name="Faddeeva-Vakhrusheva A."/>
            <person name="Derks M.F."/>
            <person name="Anvar S.Y."/>
            <person name="Agamennone V."/>
            <person name="Suring W."/>
            <person name="Smit S."/>
            <person name="van Straalen N.M."/>
            <person name="Roelofs D."/>
        </authorList>
    </citation>
    <scope>NUCLEOTIDE SEQUENCE [LARGE SCALE GENOMIC DNA]</scope>
    <source>
        <tissue evidence="2">Mixed pool</tissue>
    </source>
</reference>
<dbReference type="STRING" id="48709.A0A1D2N6T9"/>
<dbReference type="AlphaFoldDB" id="A0A1D2N6T9"/>
<evidence type="ECO:0000256" key="1">
    <source>
        <dbReference type="SAM" id="MobiDB-lite"/>
    </source>
</evidence>